<dbReference type="Gene3D" id="3.90.70.10">
    <property type="entry name" value="Cysteine proteinases"/>
    <property type="match status" value="1"/>
</dbReference>
<dbReference type="AlphaFoldDB" id="A0A7S7LT24"/>
<dbReference type="PROSITE" id="PS51257">
    <property type="entry name" value="PROKAR_LIPOPROTEIN"/>
    <property type="match status" value="1"/>
</dbReference>
<dbReference type="KEGG" id="sbal:HUE88_07800"/>
<dbReference type="Gene3D" id="1.25.40.10">
    <property type="entry name" value="Tetratricopeptide repeat domain"/>
    <property type="match status" value="1"/>
</dbReference>
<sequence length="317" mass="35326">MNNISKSLSLIFAAATLIISSGCVPKNPLPLGNNYQSSSINIPFISPRSNLCGSTSIEMVSSFWQSTTSYVPHLTLEELDERTLIPEKGGTLQIELISAARANGMIAYPLEPTFDALFSELSQHHPVIVLVNRSYSWYPLWHYSPITGYDAIEEKILMHFADKANEAVPIGTFAALWERSGNWGVVLLPPQELPATASPKKFLHSAYDLEKTGMRDEAIIAYKSALIRWPEDVGILFALGNAYYSSQQINNAEQIYREILLIDFTHPITLNNLADLLYHTGRPVEALKLLDKAVTDDIEIESIIKATREEIIKGCIF</sequence>
<protein>
    <submittedName>
        <fullName evidence="2">PA2778 family cysteine peptidase</fullName>
    </submittedName>
</protein>
<evidence type="ECO:0000259" key="1">
    <source>
        <dbReference type="Pfam" id="PF13529"/>
    </source>
</evidence>
<dbReference type="Pfam" id="PF13374">
    <property type="entry name" value="TPR_10"/>
    <property type="match status" value="1"/>
</dbReference>
<dbReference type="EMBL" id="CP054492">
    <property type="protein sequence ID" value="QOY51046.1"/>
    <property type="molecule type" value="Genomic_DNA"/>
</dbReference>
<dbReference type="Pfam" id="PF13432">
    <property type="entry name" value="TPR_16"/>
    <property type="match status" value="1"/>
</dbReference>
<evidence type="ECO:0000313" key="2">
    <source>
        <dbReference type="EMBL" id="QOY51046.1"/>
    </source>
</evidence>
<dbReference type="NCBIfam" id="NF033920">
    <property type="entry name" value="C39_PA2778_fam"/>
    <property type="match status" value="1"/>
</dbReference>
<dbReference type="SMART" id="SM00028">
    <property type="entry name" value="TPR"/>
    <property type="match status" value="3"/>
</dbReference>
<dbReference type="SUPFAM" id="SSF48452">
    <property type="entry name" value="TPR-like"/>
    <property type="match status" value="1"/>
</dbReference>
<dbReference type="Pfam" id="PF13529">
    <property type="entry name" value="Peptidase_C39_2"/>
    <property type="match status" value="1"/>
</dbReference>
<dbReference type="RefSeq" id="WP_194368161.1">
    <property type="nucleotide sequence ID" value="NZ_CP054492.1"/>
</dbReference>
<organism evidence="2 3">
    <name type="scientific">Candidatus Sulfurimonas baltica</name>
    <dbReference type="NCBI Taxonomy" id="2740404"/>
    <lineage>
        <taxon>Bacteria</taxon>
        <taxon>Pseudomonadati</taxon>
        <taxon>Campylobacterota</taxon>
        <taxon>Epsilonproteobacteria</taxon>
        <taxon>Campylobacterales</taxon>
        <taxon>Sulfurimonadaceae</taxon>
        <taxon>Sulfurimonas</taxon>
    </lineage>
</organism>
<dbReference type="InterPro" id="IPR011990">
    <property type="entry name" value="TPR-like_helical_dom_sf"/>
</dbReference>
<feature type="domain" description="Peptidase C39-like" evidence="1">
    <location>
        <begin position="48"/>
        <end position="153"/>
    </location>
</feature>
<dbReference type="InterPro" id="IPR019734">
    <property type="entry name" value="TPR_rpt"/>
</dbReference>
<accession>A0A7S7LT24</accession>
<dbReference type="InterPro" id="IPR039564">
    <property type="entry name" value="Peptidase_C39-like"/>
</dbReference>
<name>A0A7S7LT24_9BACT</name>
<proteinExistence type="predicted"/>
<keyword evidence="3" id="KW-1185">Reference proteome</keyword>
<dbReference type="Proteomes" id="UP000593994">
    <property type="component" value="Chromosome"/>
</dbReference>
<evidence type="ECO:0000313" key="3">
    <source>
        <dbReference type="Proteomes" id="UP000593994"/>
    </source>
</evidence>
<gene>
    <name evidence="2" type="ORF">HUE88_07800</name>
</gene>
<reference evidence="2 3" key="1">
    <citation type="submission" date="2020-05" db="EMBL/GenBank/DDBJ databases">
        <title>Sulfurimonas marisnigri, sp. nov., and Sulfurimonas baltica, sp. nov., manganese oxide reducing chemolithoautotrophs of the class Epsilonproteobacteria isolated from the pelagic redoxclines of the Black and Baltic Seas and emended description of the genus Sulfurimonas.</title>
        <authorList>
            <person name="Henkel J.V."/>
            <person name="Laudan C."/>
            <person name="Werner J."/>
            <person name="Neu T."/>
            <person name="Plewe S."/>
            <person name="Sproer C."/>
            <person name="Bunk B."/>
            <person name="Schulz-Vogt H.N."/>
        </authorList>
    </citation>
    <scope>NUCLEOTIDE SEQUENCE [LARGE SCALE GENOMIC DNA]</scope>
    <source>
        <strain evidence="2 3">GD2</strain>
    </source>
</reference>